<name>A0ABM5XXM0_VIBHA</name>
<reference evidence="1" key="1">
    <citation type="submission" date="2018-01" db="EMBL/GenBank/DDBJ databases">
        <title>FDA dAtabase for Regulatory Grade micrObial Sequences (FDA-ARGOS): Supporting development and validation of Infectious Disease Dx tests.</title>
        <authorList>
            <person name="Hoffmann M."/>
            <person name="Allard M."/>
            <person name="Evans P."/>
            <person name="Brown E."/>
            <person name="Tallon L."/>
            <person name="Sadzewicz L."/>
            <person name="Sengamalay N."/>
            <person name="Ott S."/>
            <person name="Godinez A."/>
            <person name="Nagaraj S."/>
            <person name="Vyas G."/>
            <person name="Aluvathingal J."/>
            <person name="Nadendla S."/>
            <person name="Geyer C."/>
            <person name="Sichtig H."/>
        </authorList>
    </citation>
    <scope>NUCLEOTIDE SEQUENCE</scope>
    <source>
        <strain evidence="1">FDAARGOS_107</strain>
    </source>
</reference>
<proteinExistence type="predicted"/>
<dbReference type="EMBL" id="CP014038">
    <property type="protein sequence ID" value="AMF97998.1"/>
    <property type="molecule type" value="Genomic_DNA"/>
</dbReference>
<evidence type="ECO:0000313" key="1">
    <source>
        <dbReference type="EMBL" id="AMF97998.1"/>
    </source>
</evidence>
<gene>
    <name evidence="1" type="ORF">AL538_09970</name>
</gene>
<evidence type="ECO:0000313" key="2">
    <source>
        <dbReference type="Proteomes" id="UP000067422"/>
    </source>
</evidence>
<protein>
    <submittedName>
        <fullName evidence="1">Uncharacterized protein</fullName>
    </submittedName>
</protein>
<accession>A0ABM5XXM0</accession>
<keyword evidence="2" id="KW-1185">Reference proteome</keyword>
<sequence length="177" mass="19768">MTNPKARHSEQRGTSVIQNLPTKSAVAEVFPLASKHFDSRFLISPKLVGMTDSFIYLKRKVTNPKARHSERRGTSMIQNLPTKSAVAEVFPLTSQHFDSRFLISPRLVGMTDSFIYLKRKVTNPKARHSEQLGTSVIQNLPTKSAVAGMFPLTSQHFDSRFLLLPRLVGMTGSFSPP</sequence>
<dbReference type="Proteomes" id="UP000067422">
    <property type="component" value="Chromosome 1"/>
</dbReference>
<organism evidence="1 2">
    <name type="scientific">Vibrio harveyi</name>
    <name type="common">Beneckea harveyi</name>
    <dbReference type="NCBI Taxonomy" id="669"/>
    <lineage>
        <taxon>Bacteria</taxon>
        <taxon>Pseudomonadati</taxon>
        <taxon>Pseudomonadota</taxon>
        <taxon>Gammaproteobacteria</taxon>
        <taxon>Vibrionales</taxon>
        <taxon>Vibrionaceae</taxon>
        <taxon>Vibrio</taxon>
    </lineage>
</organism>